<organism evidence="4 5">
    <name type="scientific">Desulfobacula phenolica</name>
    <dbReference type="NCBI Taxonomy" id="90732"/>
    <lineage>
        <taxon>Bacteria</taxon>
        <taxon>Pseudomonadati</taxon>
        <taxon>Thermodesulfobacteriota</taxon>
        <taxon>Desulfobacteria</taxon>
        <taxon>Desulfobacterales</taxon>
        <taxon>Desulfobacteraceae</taxon>
        <taxon>Desulfobacula</taxon>
    </lineage>
</organism>
<dbReference type="EMBL" id="FNLL01000007">
    <property type="protein sequence ID" value="SDU37692.1"/>
    <property type="molecule type" value="Genomic_DNA"/>
</dbReference>
<reference evidence="5" key="1">
    <citation type="submission" date="2016-10" db="EMBL/GenBank/DDBJ databases">
        <authorList>
            <person name="Varghese N."/>
            <person name="Submissions S."/>
        </authorList>
    </citation>
    <scope>NUCLEOTIDE SEQUENCE [LARGE SCALE GENOMIC DNA]</scope>
    <source>
        <strain evidence="5">DSM 3384</strain>
    </source>
</reference>
<dbReference type="GO" id="GO:0016491">
    <property type="term" value="F:oxidoreductase activity"/>
    <property type="evidence" value="ECO:0007669"/>
    <property type="project" value="UniProtKB-KW"/>
</dbReference>
<dbReference type="SUPFAM" id="SSF55469">
    <property type="entry name" value="FMN-dependent nitroreductase-like"/>
    <property type="match status" value="1"/>
</dbReference>
<name>A0A1H2I0L9_9BACT</name>
<sequence>MFLNLIKGRRSIRKFKDRPVEKEKINTLIEAALRSPSSRSINPLEFIVIDDKIILEQLSKAKPHGAGFLKEAAIGILVCGDASKSDVWIEDASIASVFIHLAAHDLGLGSCWIQIRKRAHSDSKTAETYIKELLNLTQDTILIESIIAIGYPDEIKKGHAKDSLQFHKVSFNT</sequence>
<dbReference type="RefSeq" id="WP_092234952.1">
    <property type="nucleotide sequence ID" value="NZ_FNLL01000007.1"/>
</dbReference>
<keyword evidence="2" id="KW-0560">Oxidoreductase</keyword>
<dbReference type="InterPro" id="IPR000415">
    <property type="entry name" value="Nitroreductase-like"/>
</dbReference>
<gene>
    <name evidence="4" type="ORF">SAMN04487931_107162</name>
</gene>
<dbReference type="AlphaFoldDB" id="A0A1H2I0L9"/>
<dbReference type="PANTHER" id="PTHR43673">
    <property type="entry name" value="NAD(P)H NITROREDUCTASE YDGI-RELATED"/>
    <property type="match status" value="1"/>
</dbReference>
<keyword evidence="5" id="KW-1185">Reference proteome</keyword>
<proteinExistence type="inferred from homology"/>
<evidence type="ECO:0000259" key="3">
    <source>
        <dbReference type="Pfam" id="PF00881"/>
    </source>
</evidence>
<feature type="domain" description="Nitroreductase" evidence="3">
    <location>
        <begin position="63"/>
        <end position="151"/>
    </location>
</feature>
<feature type="domain" description="Nitroreductase" evidence="3">
    <location>
        <begin position="6"/>
        <end position="61"/>
    </location>
</feature>
<dbReference type="CDD" id="cd02151">
    <property type="entry name" value="nitroreductase"/>
    <property type="match status" value="1"/>
</dbReference>
<dbReference type="Gene3D" id="3.40.109.10">
    <property type="entry name" value="NADH Oxidase"/>
    <property type="match status" value="1"/>
</dbReference>
<dbReference type="Pfam" id="PF00881">
    <property type="entry name" value="Nitroreductase"/>
    <property type="match status" value="2"/>
</dbReference>
<accession>A0A1H2I0L9</accession>
<evidence type="ECO:0000313" key="5">
    <source>
        <dbReference type="Proteomes" id="UP000199608"/>
    </source>
</evidence>
<evidence type="ECO:0000256" key="2">
    <source>
        <dbReference type="ARBA" id="ARBA00023002"/>
    </source>
</evidence>
<dbReference type="PANTHER" id="PTHR43673:SF10">
    <property type="entry name" value="NADH DEHYDROGENASE_NAD(P)H NITROREDUCTASE XCC3605-RELATED"/>
    <property type="match status" value="1"/>
</dbReference>
<evidence type="ECO:0000256" key="1">
    <source>
        <dbReference type="ARBA" id="ARBA00007118"/>
    </source>
</evidence>
<comment type="similarity">
    <text evidence="1">Belongs to the nitroreductase family.</text>
</comment>
<protein>
    <submittedName>
        <fullName evidence="4">Nitroreductase</fullName>
    </submittedName>
</protein>
<dbReference type="InterPro" id="IPR029479">
    <property type="entry name" value="Nitroreductase"/>
</dbReference>
<dbReference type="Proteomes" id="UP000199608">
    <property type="component" value="Unassembled WGS sequence"/>
</dbReference>
<evidence type="ECO:0000313" key="4">
    <source>
        <dbReference type="EMBL" id="SDU37692.1"/>
    </source>
</evidence>